<dbReference type="EMBL" id="FP929003">
    <property type="protein sequence ID" value="CBK43888.1"/>
    <property type="molecule type" value="Genomic_DNA"/>
</dbReference>
<protein>
    <recommendedName>
        <fullName evidence="4">Ribbon-helix-helix protein CopG domain-containing protein</fullName>
    </recommendedName>
</protein>
<evidence type="ECO:0000256" key="1">
    <source>
        <dbReference type="SAM" id="MobiDB-lite"/>
    </source>
</evidence>
<accession>D8P8Q6</accession>
<keyword evidence="3" id="KW-1185">Reference proteome</keyword>
<evidence type="ECO:0000313" key="3">
    <source>
        <dbReference type="Proteomes" id="UP000001660"/>
    </source>
</evidence>
<dbReference type="KEGG" id="nde:NIDE4222"/>
<sequence>MPRLMVQLTESLKAKLDAVRKQGFTASGLIRHLLTQHFDQPKNRQKGKAHADKR</sequence>
<reference evidence="2 3" key="1">
    <citation type="journal article" date="2010" name="Proc. Natl. Acad. Sci. U.S.A.">
        <title>A Nitrospira metagenome illuminates the physiology and evolution of globally important nitrite-oxidizing bacteria.</title>
        <authorList>
            <person name="Lucker S."/>
            <person name="Wagner M."/>
            <person name="Maixner F."/>
            <person name="Pelletier E."/>
            <person name="Koch H."/>
            <person name="Vacherie B."/>
            <person name="Rattei T."/>
            <person name="Sinninghe Damste J."/>
            <person name="Spieck E."/>
            <person name="Le Paslier D."/>
            <person name="Daims H."/>
        </authorList>
    </citation>
    <scope>NUCLEOTIDE SEQUENCE [LARGE SCALE GENOMIC DNA]</scope>
</reference>
<dbReference type="HOGENOM" id="CLU_3041536_0_0_0"/>
<dbReference type="Proteomes" id="UP000001660">
    <property type="component" value="Chromosome"/>
</dbReference>
<proteinExistence type="predicted"/>
<organism evidence="2 3">
    <name type="scientific">Nitrospira defluvii</name>
    <dbReference type="NCBI Taxonomy" id="330214"/>
    <lineage>
        <taxon>Bacteria</taxon>
        <taxon>Pseudomonadati</taxon>
        <taxon>Nitrospirota</taxon>
        <taxon>Nitrospiria</taxon>
        <taxon>Nitrospirales</taxon>
        <taxon>Nitrospiraceae</taxon>
        <taxon>Nitrospira</taxon>
    </lineage>
</organism>
<dbReference type="STRING" id="330214.NIDE4222"/>
<feature type="compositionally biased region" description="Basic residues" evidence="1">
    <location>
        <begin position="43"/>
        <end position="54"/>
    </location>
</feature>
<dbReference type="AlphaFoldDB" id="D8P8Q6"/>
<evidence type="ECO:0000313" key="2">
    <source>
        <dbReference type="EMBL" id="CBK43888.1"/>
    </source>
</evidence>
<gene>
    <name evidence="2" type="ORF">NIDE4222</name>
</gene>
<feature type="region of interest" description="Disordered" evidence="1">
    <location>
        <begin position="35"/>
        <end position="54"/>
    </location>
</feature>
<evidence type="ECO:0008006" key="4">
    <source>
        <dbReference type="Google" id="ProtNLM"/>
    </source>
</evidence>
<name>D8P8Q6_9BACT</name>